<feature type="region of interest" description="Disordered" evidence="1">
    <location>
        <begin position="414"/>
        <end position="435"/>
    </location>
</feature>
<accession>A0A839QYJ2</accession>
<evidence type="ECO:0000313" key="2">
    <source>
        <dbReference type="EMBL" id="MBB3022477.1"/>
    </source>
</evidence>
<dbReference type="RefSeq" id="WP_183374561.1">
    <property type="nucleotide sequence ID" value="NZ_CBCSFZ010000031.1"/>
</dbReference>
<dbReference type="AlphaFoldDB" id="A0A839QYJ2"/>
<protein>
    <submittedName>
        <fullName evidence="2">Uncharacterized protein</fullName>
    </submittedName>
</protein>
<comment type="caution">
    <text evidence="2">The sequence shown here is derived from an EMBL/GenBank/DDBJ whole genome shotgun (WGS) entry which is preliminary data.</text>
</comment>
<evidence type="ECO:0000313" key="3">
    <source>
        <dbReference type="Proteomes" id="UP000568050"/>
    </source>
</evidence>
<reference evidence="2 3" key="1">
    <citation type="submission" date="2020-08" db="EMBL/GenBank/DDBJ databases">
        <title>Sequencing the genomes of 1000 actinobacteria strains.</title>
        <authorList>
            <person name="Klenk H.-P."/>
        </authorList>
    </citation>
    <scope>NUCLEOTIDE SEQUENCE [LARGE SCALE GENOMIC DNA]</scope>
    <source>
        <strain evidence="2 3">DSM 23040</strain>
    </source>
</reference>
<sequence>MGRLSAAGLDPHTLTEIDDGREVWAARTAVGQEVTVVRARTLRAALRVRRERALIRSLKADGVRAAPELLSGGVLHYAVETGEVLRRSRGRRTQSRAAGAPRAAEAEAAVRRDLEQLCEALNARELALGHRPGAGLLLRSDGSALVTDFSSLREATFAAHRADVRWIESVMGGGEVPASIMRRQAKATLVQTPRRARPAVRIALSSAAATVVLAAVVAGGVLTGGGVPIAGVLQQTGADLSAGAGRHDASDGAEKAGSGVAVPLQADNGAGATSPDSRSGPGADTAPSGAQQMSGDPVQAVSALADARRDYVIGAAGENAAVVEGSPAAVDDARLRQRFAVFRVDGGVTTVHEVQVLERDDQRCRIRARISDSPMTLTDEKGRQRQVPAGAERTVVMELAREPDGWRIVSVRADEQESSAAAGDTVAARSATGRR</sequence>
<feature type="region of interest" description="Disordered" evidence="1">
    <location>
        <begin position="263"/>
        <end position="300"/>
    </location>
</feature>
<name>A0A839QYJ2_9MICO</name>
<evidence type="ECO:0000256" key="1">
    <source>
        <dbReference type="SAM" id="MobiDB-lite"/>
    </source>
</evidence>
<organism evidence="2 3">
    <name type="scientific">Helcobacillus massiliensis</name>
    <dbReference type="NCBI Taxonomy" id="521392"/>
    <lineage>
        <taxon>Bacteria</taxon>
        <taxon>Bacillati</taxon>
        <taxon>Actinomycetota</taxon>
        <taxon>Actinomycetes</taxon>
        <taxon>Micrococcales</taxon>
        <taxon>Dermabacteraceae</taxon>
        <taxon>Helcobacillus</taxon>
    </lineage>
</organism>
<proteinExistence type="predicted"/>
<dbReference type="Proteomes" id="UP000568050">
    <property type="component" value="Unassembled WGS sequence"/>
</dbReference>
<gene>
    <name evidence="2" type="ORF">FHX50_000725</name>
</gene>
<dbReference type="EMBL" id="JACHWP010000001">
    <property type="protein sequence ID" value="MBB3022477.1"/>
    <property type="molecule type" value="Genomic_DNA"/>
</dbReference>
<keyword evidence="3" id="KW-1185">Reference proteome</keyword>